<dbReference type="GO" id="GO:0008270">
    <property type="term" value="F:zinc ion binding"/>
    <property type="evidence" value="ECO:0007669"/>
    <property type="project" value="UniProtKB-KW"/>
</dbReference>
<dbReference type="SUPFAM" id="SSF144232">
    <property type="entry name" value="HIT/MYND zinc finger-like"/>
    <property type="match status" value="2"/>
</dbReference>
<evidence type="ECO:0000256" key="2">
    <source>
        <dbReference type="ARBA" id="ARBA00022771"/>
    </source>
</evidence>
<organism evidence="5">
    <name type="scientific">Rhodotorula toruloides</name>
    <name type="common">Yeast</name>
    <name type="synonym">Rhodosporidium toruloides</name>
    <dbReference type="NCBI Taxonomy" id="5286"/>
    <lineage>
        <taxon>Eukaryota</taxon>
        <taxon>Fungi</taxon>
        <taxon>Dikarya</taxon>
        <taxon>Basidiomycota</taxon>
        <taxon>Pucciniomycotina</taxon>
        <taxon>Microbotryomycetes</taxon>
        <taxon>Sporidiobolales</taxon>
        <taxon>Sporidiobolaceae</taxon>
        <taxon>Rhodotorula</taxon>
    </lineage>
</organism>
<gene>
    <name evidence="5" type="ORF">RHTO0S_21e02036g</name>
</gene>
<evidence type="ECO:0000313" key="5">
    <source>
        <dbReference type="EMBL" id="CDR48937.1"/>
    </source>
</evidence>
<sequence>MSTPKTGCCIICAAVTKTRCSSCAKAGIDIFFCSPAHQKLLRPLHRFFCGPGKTNPFKWPALSRAESRHAIDNLDTPPGPHAKGRSCRASTITEHLRDEAGLPTYCHVSQILHATEPTHVQGRQVEMTAVNIRIAKYRLVRSNTAEADLSTLPSLVPPLTYFTQVADIFGVFDLSADWLRGLLHRLSPVSLLVRQASIPSFNQSEAAHLLLLSAHDQLSAFVEKEVKPSHPEEAKRFARELKDLAAEEVLFGATRARGRRNRPCDPFEPEVVSVLHTRCLRTSLLAARDLATTALDAVLTLLEEDRLFHHDNSSRRPAMATQTTGVCLVCGKETKNRCSACAKAGIDLFFCSPEHQKLVWFGHKLVCGENAFPLVLPLLSDDKLDDALRNLDKPTLAAHLGSNEATARFFSLAEQYLREPRPEIEALFRHVSLSSPQHAEVRDRQTQIILHYARLACPRGTRRSPRDDLLSAWTRHYSRLAGRGTLPELMDATQEQASLAHRFICLLALSHVVATCSPDDLPVLRDLVGTCIRVLIRFAEAHFGPTVLDEHFYRPSGTSMDTGAAARGS</sequence>
<keyword evidence="1" id="KW-0479">Metal-binding</keyword>
<dbReference type="EMBL" id="LK052956">
    <property type="protein sequence ID" value="CDR48937.1"/>
    <property type="molecule type" value="Genomic_DNA"/>
</dbReference>
<evidence type="ECO:0000256" key="1">
    <source>
        <dbReference type="ARBA" id="ARBA00022723"/>
    </source>
</evidence>
<dbReference type="AlphaFoldDB" id="A0A061BPE8"/>
<dbReference type="OrthoDB" id="407198at2759"/>
<dbReference type="Pfam" id="PF01753">
    <property type="entry name" value="zf-MYND"/>
    <property type="match status" value="1"/>
</dbReference>
<keyword evidence="2" id="KW-0863">Zinc-finger</keyword>
<evidence type="ECO:0000259" key="4">
    <source>
        <dbReference type="Pfam" id="PF01753"/>
    </source>
</evidence>
<name>A0A061BPE8_RHOTO</name>
<dbReference type="Gene3D" id="6.10.140.2220">
    <property type="match status" value="2"/>
</dbReference>
<protein>
    <submittedName>
        <fullName evidence="5">RHTO0S21e02036g1_1</fullName>
    </submittedName>
</protein>
<keyword evidence="3" id="KW-0862">Zinc</keyword>
<feature type="domain" description="MYND-type" evidence="4">
    <location>
        <begin position="327"/>
        <end position="367"/>
    </location>
</feature>
<dbReference type="InterPro" id="IPR002893">
    <property type="entry name" value="Znf_MYND"/>
</dbReference>
<proteinExistence type="predicted"/>
<accession>A0A061BPE8</accession>
<reference evidence="5" key="1">
    <citation type="journal article" date="2014" name="Genome Announc.">
        <title>Draft genome sequence of Rhodosporidium toruloides CECT1137, an oleaginous yeast of biotechnological interest.</title>
        <authorList>
            <person name="Morin N."/>
            <person name="Calcas X."/>
            <person name="Devillers H."/>
            <person name="Durrens P."/>
            <person name="Sherman D.J."/>
            <person name="Nicaud J.-M."/>
            <person name="Neuveglise C."/>
        </authorList>
    </citation>
    <scope>NUCLEOTIDE SEQUENCE</scope>
    <source>
        <strain evidence="5">CECT1137</strain>
    </source>
</reference>
<evidence type="ECO:0000256" key="3">
    <source>
        <dbReference type="ARBA" id="ARBA00022833"/>
    </source>
</evidence>